<comment type="caution">
    <text evidence="2">The sequence shown here is derived from an EMBL/GenBank/DDBJ whole genome shotgun (WGS) entry which is preliminary data.</text>
</comment>
<dbReference type="InterPro" id="IPR001372">
    <property type="entry name" value="Dynein_light_chain_typ-1/2"/>
</dbReference>
<keyword evidence="3" id="KW-1185">Reference proteome</keyword>
<evidence type="ECO:0000256" key="1">
    <source>
        <dbReference type="RuleBase" id="RU365010"/>
    </source>
</evidence>
<dbReference type="PANTHER" id="PTHR11886">
    <property type="entry name" value="DYNEIN LIGHT CHAIN"/>
    <property type="match status" value="1"/>
</dbReference>
<accession>A0AAW1NRZ2</accession>
<organism evidence="2 3">
    <name type="scientific">Symbiochloris irregularis</name>
    <dbReference type="NCBI Taxonomy" id="706552"/>
    <lineage>
        <taxon>Eukaryota</taxon>
        <taxon>Viridiplantae</taxon>
        <taxon>Chlorophyta</taxon>
        <taxon>core chlorophytes</taxon>
        <taxon>Trebouxiophyceae</taxon>
        <taxon>Trebouxiales</taxon>
        <taxon>Trebouxiaceae</taxon>
        <taxon>Symbiochloris</taxon>
    </lineage>
</organism>
<dbReference type="GO" id="GO:0007017">
    <property type="term" value="P:microtubule-based process"/>
    <property type="evidence" value="ECO:0007669"/>
    <property type="project" value="InterPro"/>
</dbReference>
<dbReference type="SUPFAM" id="SSF54648">
    <property type="entry name" value="DLC"/>
    <property type="match status" value="1"/>
</dbReference>
<gene>
    <name evidence="2" type="ORF">WJX73_004280</name>
</gene>
<dbReference type="GO" id="GO:0045505">
    <property type="term" value="F:dynein intermediate chain binding"/>
    <property type="evidence" value="ECO:0007669"/>
    <property type="project" value="TreeGrafter"/>
</dbReference>
<comment type="similarity">
    <text evidence="1">Belongs to the dynein light chain family.</text>
</comment>
<keyword evidence="1" id="KW-0963">Cytoplasm</keyword>
<dbReference type="GO" id="GO:0005868">
    <property type="term" value="C:cytoplasmic dynein complex"/>
    <property type="evidence" value="ECO:0007669"/>
    <property type="project" value="TreeGrafter"/>
</dbReference>
<dbReference type="EMBL" id="JALJOQ010000197">
    <property type="protein sequence ID" value="KAK9790120.1"/>
    <property type="molecule type" value="Genomic_DNA"/>
</dbReference>
<evidence type="ECO:0000313" key="2">
    <source>
        <dbReference type="EMBL" id="KAK9790120.1"/>
    </source>
</evidence>
<dbReference type="SMART" id="SM01375">
    <property type="entry name" value="Dynein_light"/>
    <property type="match status" value="1"/>
</dbReference>
<evidence type="ECO:0000313" key="3">
    <source>
        <dbReference type="Proteomes" id="UP001465755"/>
    </source>
</evidence>
<name>A0AAW1NRZ2_9CHLO</name>
<keyword evidence="1" id="KW-0505">Motor protein</keyword>
<dbReference type="AlphaFoldDB" id="A0AAW1NRZ2"/>
<dbReference type="Gene3D" id="3.30.740.10">
    <property type="entry name" value="Protein Inhibitor Of Neuronal Nitric Oxide Synthase"/>
    <property type="match status" value="1"/>
</dbReference>
<protein>
    <recommendedName>
        <fullName evidence="1">Dynein light chain</fullName>
    </recommendedName>
</protein>
<dbReference type="Proteomes" id="UP001465755">
    <property type="component" value="Unassembled WGS sequence"/>
</dbReference>
<keyword evidence="1" id="KW-0243">Dynein</keyword>
<sequence length="122" mass="13554">MADVAEAVPAEPTGPSKAELLQWHRCRVIDSHLSGSMEEAAVEVCLKAVHTHKENKDVAGFVKREFDKKFLDFGSEGAFHCIAGHHFASAVSHETQHFIHLLVDTLHIVLFKSHDTAEPFLD</sequence>
<keyword evidence="1" id="KW-0493">Microtubule</keyword>
<reference evidence="2 3" key="1">
    <citation type="journal article" date="2024" name="Nat. Commun.">
        <title>Phylogenomics reveals the evolutionary origins of lichenization in chlorophyte algae.</title>
        <authorList>
            <person name="Puginier C."/>
            <person name="Libourel C."/>
            <person name="Otte J."/>
            <person name="Skaloud P."/>
            <person name="Haon M."/>
            <person name="Grisel S."/>
            <person name="Petersen M."/>
            <person name="Berrin J.G."/>
            <person name="Delaux P.M."/>
            <person name="Dal Grande F."/>
            <person name="Keller J."/>
        </authorList>
    </citation>
    <scope>NUCLEOTIDE SEQUENCE [LARGE SCALE GENOMIC DNA]</scope>
    <source>
        <strain evidence="2 3">SAG 2036</strain>
    </source>
</reference>
<dbReference type="Pfam" id="PF01221">
    <property type="entry name" value="Dynein_light"/>
    <property type="match status" value="1"/>
</dbReference>
<keyword evidence="1" id="KW-0206">Cytoskeleton</keyword>
<dbReference type="GO" id="GO:0005874">
    <property type="term" value="C:microtubule"/>
    <property type="evidence" value="ECO:0007669"/>
    <property type="project" value="UniProtKB-KW"/>
</dbReference>
<proteinExistence type="inferred from homology"/>
<comment type="subcellular location">
    <subcellularLocation>
        <location evidence="1">Cytoplasm</location>
        <location evidence="1">Cytoskeleton</location>
    </subcellularLocation>
</comment>
<dbReference type="PANTHER" id="PTHR11886:SF35">
    <property type="entry name" value="DYNEIN LIGHT CHAIN"/>
    <property type="match status" value="1"/>
</dbReference>
<dbReference type="InterPro" id="IPR037177">
    <property type="entry name" value="DLC_sf"/>
</dbReference>